<dbReference type="Proteomes" id="UP000007879">
    <property type="component" value="Unassembled WGS sequence"/>
</dbReference>
<dbReference type="InterPro" id="IPR026619">
    <property type="entry name" value="CEP95"/>
</dbReference>
<proteinExistence type="predicted"/>
<dbReference type="GeneID" id="105316894"/>
<dbReference type="EnsemblMetazoa" id="XM_011412167.1">
    <property type="protein sequence ID" value="XP_011410469.1"/>
    <property type="gene ID" value="LOC105316894"/>
</dbReference>
<feature type="domain" description="DUF5745" evidence="2">
    <location>
        <begin position="62"/>
        <end position="105"/>
    </location>
</feature>
<feature type="compositionally biased region" description="Basic and acidic residues" evidence="1">
    <location>
        <begin position="215"/>
        <end position="224"/>
    </location>
</feature>
<evidence type="ECO:0000256" key="1">
    <source>
        <dbReference type="SAM" id="MobiDB-lite"/>
    </source>
</evidence>
<protein>
    <recommendedName>
        <fullName evidence="2">DUF5745 domain-containing protein</fullName>
    </recommendedName>
</protein>
<evidence type="ECO:0000313" key="3">
    <source>
        <dbReference type="EnsemblMetazoa" id="XP_011410469.1"/>
    </source>
</evidence>
<keyword evidence="4" id="KW-1185">Reference proteome</keyword>
<name>A0AAN0IVG8_AMPQE</name>
<feature type="region of interest" description="Disordered" evidence="1">
    <location>
        <begin position="157"/>
        <end position="244"/>
    </location>
</feature>
<feature type="compositionally biased region" description="Low complexity" evidence="1">
    <location>
        <begin position="164"/>
        <end position="173"/>
    </location>
</feature>
<dbReference type="KEGG" id="aqu:105316894"/>
<dbReference type="AlphaFoldDB" id="A0AAN0IVG8"/>
<dbReference type="InterPro" id="IPR044039">
    <property type="entry name" value="DUF5745"/>
</dbReference>
<evidence type="ECO:0000259" key="2">
    <source>
        <dbReference type="Pfam" id="PF19016"/>
    </source>
</evidence>
<organism evidence="3 4">
    <name type="scientific">Amphimedon queenslandica</name>
    <name type="common">Sponge</name>
    <dbReference type="NCBI Taxonomy" id="400682"/>
    <lineage>
        <taxon>Eukaryota</taxon>
        <taxon>Metazoa</taxon>
        <taxon>Porifera</taxon>
        <taxon>Demospongiae</taxon>
        <taxon>Heteroscleromorpha</taxon>
        <taxon>Haplosclerida</taxon>
        <taxon>Niphatidae</taxon>
        <taxon>Amphimedon</taxon>
    </lineage>
</organism>
<sequence>MAASREEVLSLARTVLEQAGIRRSISSVKQLNSAFFTSLYNTIIDEEHQKLTPLGVNERSRLQMIIDSLKRLLPPQVSLSHINGRDISKGDLLAIKNLLEIFSIIFELPSSSSEDSNVLTGEGGNWRLKVVAEVIEEELNSSSVYIPTAIESLHSSLVTPPTHQSSSSDGSQSTLMTPPTNPLMSLDVTPTVSPTSHQPVSLPLDQSTPHKGPRSRLDTLDGKKRLGTKHVSTQRRRSQQTSTGKLMATVQDAFPELQLSPASERKAWHLRMRQLNAQSTTRTLPDSNQRKNADIERRHKLLLDTLKKELTHSQKMHNLSVKRQQEKALRLAIQTQRAVTARSRRYYSDYEVSIKKKLQRERTKEEQVVTRHTP</sequence>
<reference evidence="3" key="2">
    <citation type="submission" date="2024-06" db="UniProtKB">
        <authorList>
            <consortium name="EnsemblMetazoa"/>
        </authorList>
    </citation>
    <scope>IDENTIFICATION</scope>
</reference>
<feature type="compositionally biased region" description="Basic residues" evidence="1">
    <location>
        <begin position="225"/>
        <end position="238"/>
    </location>
</feature>
<dbReference type="Pfam" id="PF19016">
    <property type="entry name" value="DUF5745"/>
    <property type="match status" value="1"/>
</dbReference>
<dbReference type="PANTHER" id="PTHR22545:SF0">
    <property type="entry name" value="CENTROSOMAL PROTEIN OF 95 KDA"/>
    <property type="match status" value="1"/>
</dbReference>
<dbReference type="GO" id="GO:0000922">
    <property type="term" value="C:spindle pole"/>
    <property type="evidence" value="ECO:0007669"/>
    <property type="project" value="InterPro"/>
</dbReference>
<reference evidence="4" key="1">
    <citation type="journal article" date="2010" name="Nature">
        <title>The Amphimedon queenslandica genome and the evolution of animal complexity.</title>
        <authorList>
            <person name="Srivastava M."/>
            <person name="Simakov O."/>
            <person name="Chapman J."/>
            <person name="Fahey B."/>
            <person name="Gauthier M.E."/>
            <person name="Mitros T."/>
            <person name="Richards G.S."/>
            <person name="Conaco C."/>
            <person name="Dacre M."/>
            <person name="Hellsten U."/>
            <person name="Larroux C."/>
            <person name="Putnam N.H."/>
            <person name="Stanke M."/>
            <person name="Adamska M."/>
            <person name="Darling A."/>
            <person name="Degnan S.M."/>
            <person name="Oakley T.H."/>
            <person name="Plachetzki D.C."/>
            <person name="Zhai Y."/>
            <person name="Adamski M."/>
            <person name="Calcino A."/>
            <person name="Cummins S.F."/>
            <person name="Goodstein D.M."/>
            <person name="Harris C."/>
            <person name="Jackson D.J."/>
            <person name="Leys S.P."/>
            <person name="Shu S."/>
            <person name="Woodcroft B.J."/>
            <person name="Vervoort M."/>
            <person name="Kosik K.S."/>
            <person name="Manning G."/>
            <person name="Degnan B.M."/>
            <person name="Rokhsar D.S."/>
        </authorList>
    </citation>
    <scope>NUCLEOTIDE SEQUENCE [LARGE SCALE GENOMIC DNA]</scope>
</reference>
<evidence type="ECO:0000313" key="4">
    <source>
        <dbReference type="Proteomes" id="UP000007879"/>
    </source>
</evidence>
<feature type="compositionally biased region" description="Polar residues" evidence="1">
    <location>
        <begin position="188"/>
        <end position="209"/>
    </location>
</feature>
<dbReference type="GO" id="GO:0005813">
    <property type="term" value="C:centrosome"/>
    <property type="evidence" value="ECO:0007669"/>
    <property type="project" value="InterPro"/>
</dbReference>
<accession>A0AAN0IVG8</accession>
<dbReference type="RefSeq" id="XP_011410469.1">
    <property type="nucleotide sequence ID" value="XM_011412167.1"/>
</dbReference>
<dbReference type="PANTHER" id="PTHR22545">
    <property type="entry name" value="CENTROSOMAL PROTEIN OF 95 KDA"/>
    <property type="match status" value="1"/>
</dbReference>